<protein>
    <submittedName>
        <fullName evidence="1">Uncharacterized protein</fullName>
    </submittedName>
</protein>
<comment type="caution">
    <text evidence="1">The sequence shown here is derived from an EMBL/GenBank/DDBJ whole genome shotgun (WGS) entry which is preliminary data.</text>
</comment>
<dbReference type="RefSeq" id="WP_060934860.1">
    <property type="nucleotide sequence ID" value="NZ_KQ960414.1"/>
</dbReference>
<reference evidence="2" key="1">
    <citation type="submission" date="2016-01" db="EMBL/GenBank/DDBJ databases">
        <authorList>
            <person name="Mitreva M."/>
            <person name="Pepin K.H."/>
            <person name="Mihindukulasuriya K.A."/>
            <person name="Fulton R."/>
            <person name="Fronick C."/>
            <person name="O'Laughlin M."/>
            <person name="Miner T."/>
            <person name="Herter B."/>
            <person name="Rosa B.A."/>
            <person name="Cordes M."/>
            <person name="Tomlinson C."/>
            <person name="Wollam A."/>
            <person name="Palsikar V.B."/>
            <person name="Mardis E.R."/>
            <person name="Wilson R.K."/>
        </authorList>
    </citation>
    <scope>NUCLEOTIDE SEQUENCE [LARGE SCALE GENOMIC DNA]</scope>
    <source>
        <strain evidence="2">KA00683</strain>
    </source>
</reference>
<accession>A0A134BDJ7</accession>
<dbReference type="AlphaFoldDB" id="A0A134BDJ7"/>
<dbReference type="EMBL" id="LSDK01000021">
    <property type="protein sequence ID" value="KXB77950.1"/>
    <property type="molecule type" value="Genomic_DNA"/>
</dbReference>
<name>A0A134BDJ7_9PORP</name>
<keyword evidence="2" id="KW-1185">Reference proteome</keyword>
<sequence>MDIKKRLDEIWGADYLNALSPEAKTVLERGYVFYNNEERKNLLITGINPSFREEESKGRLGFNTTKLLEREAKHDVYWSPIRKMLYNQDIDLVAQTAYLDIFYFREKEQTFLKRELLSQPEGIRFIVDQLNLTMHTIEEVIQPKLIIVKNKESAAYFGKEAVKREWIWMGYALEQVCNTYCGELYKITGLIDSHERIAPEITQTALVGTLVLFTRHINQYTKRELRPTAEFLNRLLHIQSQGN</sequence>
<proteinExistence type="predicted"/>
<dbReference type="Proteomes" id="UP000070224">
    <property type="component" value="Unassembled WGS sequence"/>
</dbReference>
<dbReference type="OrthoDB" id="1075501at2"/>
<gene>
    <name evidence="1" type="ORF">HMPREF3185_00291</name>
</gene>
<evidence type="ECO:0000313" key="1">
    <source>
        <dbReference type="EMBL" id="KXB77950.1"/>
    </source>
</evidence>
<dbReference type="PATRIC" id="fig|322095.3.peg.289"/>
<evidence type="ECO:0000313" key="2">
    <source>
        <dbReference type="Proteomes" id="UP000070224"/>
    </source>
</evidence>
<organism evidence="1 2">
    <name type="scientific">Porphyromonas somerae</name>
    <dbReference type="NCBI Taxonomy" id="322095"/>
    <lineage>
        <taxon>Bacteria</taxon>
        <taxon>Pseudomonadati</taxon>
        <taxon>Bacteroidota</taxon>
        <taxon>Bacteroidia</taxon>
        <taxon>Bacteroidales</taxon>
        <taxon>Porphyromonadaceae</taxon>
        <taxon>Porphyromonas</taxon>
    </lineage>
</organism>